<dbReference type="RefSeq" id="WP_089284868.1">
    <property type="nucleotide sequence ID" value="NZ_FZOJ01000033.1"/>
</dbReference>
<dbReference type="OrthoDB" id="9771883at2"/>
<evidence type="ECO:0000259" key="7">
    <source>
        <dbReference type="Pfam" id="PF02737"/>
    </source>
</evidence>
<name>A0A239J5R3_9FIRM</name>
<dbReference type="Pfam" id="PF02737">
    <property type="entry name" value="3HCDH_N"/>
    <property type="match status" value="1"/>
</dbReference>
<dbReference type="FunFam" id="3.40.50.720:FF:000009">
    <property type="entry name" value="Fatty oxidation complex, alpha subunit"/>
    <property type="match status" value="1"/>
</dbReference>
<feature type="site" description="Important for catalytic activity" evidence="5">
    <location>
        <position position="135"/>
    </location>
</feature>
<evidence type="ECO:0000256" key="2">
    <source>
        <dbReference type="ARBA" id="ARBA00009463"/>
    </source>
</evidence>
<accession>A0A239J5R3</accession>
<evidence type="ECO:0000313" key="8">
    <source>
        <dbReference type="EMBL" id="SNT01160.1"/>
    </source>
</evidence>
<reference evidence="8 9" key="1">
    <citation type="submission" date="2017-06" db="EMBL/GenBank/DDBJ databases">
        <authorList>
            <person name="Kim H.J."/>
            <person name="Triplett B.A."/>
        </authorList>
    </citation>
    <scope>NUCLEOTIDE SEQUENCE [LARGE SCALE GENOMIC DNA]</scope>
    <source>
        <strain evidence="8 9">SCA</strain>
    </source>
</reference>
<evidence type="ECO:0000256" key="4">
    <source>
        <dbReference type="ARBA" id="ARBA00067747"/>
    </source>
</evidence>
<dbReference type="PIRSF" id="PIRSF000105">
    <property type="entry name" value="HCDH"/>
    <property type="match status" value="1"/>
</dbReference>
<evidence type="ECO:0000256" key="1">
    <source>
        <dbReference type="ARBA" id="ARBA00005086"/>
    </source>
</evidence>
<dbReference type="PANTHER" id="PTHR48075:SF5">
    <property type="entry name" value="3-HYDROXYBUTYRYL-COA DEHYDROGENASE"/>
    <property type="match status" value="1"/>
</dbReference>
<dbReference type="SUPFAM" id="SSF51735">
    <property type="entry name" value="NAD(P)-binding Rossmann-fold domains"/>
    <property type="match status" value="1"/>
</dbReference>
<gene>
    <name evidence="8" type="ORF">SAMN05446037_103333</name>
</gene>
<keyword evidence="3" id="KW-0560">Oxidoreductase</keyword>
<dbReference type="GO" id="GO:0008691">
    <property type="term" value="F:3-hydroxybutyryl-CoA dehydrogenase activity"/>
    <property type="evidence" value="ECO:0007669"/>
    <property type="project" value="TreeGrafter"/>
</dbReference>
<dbReference type="InterPro" id="IPR013328">
    <property type="entry name" value="6PGD_dom2"/>
</dbReference>
<dbReference type="PANTHER" id="PTHR48075">
    <property type="entry name" value="3-HYDROXYACYL-COA DEHYDROGENASE FAMILY PROTEIN"/>
    <property type="match status" value="1"/>
</dbReference>
<dbReference type="InterPro" id="IPR022694">
    <property type="entry name" value="3-OHacyl-CoA_DH"/>
</dbReference>
<dbReference type="InterPro" id="IPR008927">
    <property type="entry name" value="6-PGluconate_DH-like_C_sf"/>
</dbReference>
<dbReference type="Gene3D" id="3.40.50.720">
    <property type="entry name" value="NAD(P)-binding Rossmann-like Domain"/>
    <property type="match status" value="1"/>
</dbReference>
<dbReference type="InterPro" id="IPR036291">
    <property type="entry name" value="NAD(P)-bd_dom_sf"/>
</dbReference>
<dbReference type="Proteomes" id="UP000198304">
    <property type="component" value="Unassembled WGS sequence"/>
</dbReference>
<proteinExistence type="inferred from homology"/>
<dbReference type="EMBL" id="FZOJ01000033">
    <property type="protein sequence ID" value="SNT01160.1"/>
    <property type="molecule type" value="Genomic_DNA"/>
</dbReference>
<comment type="similarity">
    <text evidence="2">Belongs to the 3-hydroxyacyl-CoA dehydrogenase family.</text>
</comment>
<evidence type="ECO:0000259" key="6">
    <source>
        <dbReference type="Pfam" id="PF00725"/>
    </source>
</evidence>
<dbReference type="GO" id="GO:0006635">
    <property type="term" value="P:fatty acid beta-oxidation"/>
    <property type="evidence" value="ECO:0007669"/>
    <property type="project" value="TreeGrafter"/>
</dbReference>
<evidence type="ECO:0000256" key="3">
    <source>
        <dbReference type="ARBA" id="ARBA00023002"/>
    </source>
</evidence>
<dbReference type="Gene3D" id="1.10.1040.10">
    <property type="entry name" value="N-(1-d-carboxylethyl)-l-norvaline Dehydrogenase, domain 2"/>
    <property type="match status" value="1"/>
</dbReference>
<feature type="domain" description="3-hydroxyacyl-CoA dehydrogenase NAD binding" evidence="7">
    <location>
        <begin position="5"/>
        <end position="178"/>
    </location>
</feature>
<protein>
    <recommendedName>
        <fullName evidence="4">3-hydroxybutyryl-CoA dehydrogenase</fullName>
    </recommendedName>
</protein>
<dbReference type="InterPro" id="IPR006108">
    <property type="entry name" value="3HC_DH_C"/>
</dbReference>
<evidence type="ECO:0000313" key="9">
    <source>
        <dbReference type="Proteomes" id="UP000198304"/>
    </source>
</evidence>
<dbReference type="GO" id="GO:0070403">
    <property type="term" value="F:NAD+ binding"/>
    <property type="evidence" value="ECO:0007669"/>
    <property type="project" value="InterPro"/>
</dbReference>
<feature type="domain" description="3-hydroxyacyl-CoA dehydrogenase C-terminal" evidence="6">
    <location>
        <begin position="181"/>
        <end position="277"/>
    </location>
</feature>
<comment type="pathway">
    <text evidence="1">Lipid metabolism; butanoate metabolism.</text>
</comment>
<dbReference type="AlphaFoldDB" id="A0A239J5R3"/>
<dbReference type="InterPro" id="IPR006176">
    <property type="entry name" value="3-OHacyl-CoA_DH_NAD-bd"/>
</dbReference>
<organism evidence="8 9">
    <name type="scientific">Anaerovirgula multivorans</name>
    <dbReference type="NCBI Taxonomy" id="312168"/>
    <lineage>
        <taxon>Bacteria</taxon>
        <taxon>Bacillati</taxon>
        <taxon>Bacillota</taxon>
        <taxon>Clostridia</taxon>
        <taxon>Peptostreptococcales</taxon>
        <taxon>Natronincolaceae</taxon>
        <taxon>Anaerovirgula</taxon>
    </lineage>
</organism>
<dbReference type="SUPFAM" id="SSF48179">
    <property type="entry name" value="6-phosphogluconate dehydrogenase C-terminal domain-like"/>
    <property type="match status" value="1"/>
</dbReference>
<evidence type="ECO:0000256" key="5">
    <source>
        <dbReference type="PIRSR" id="PIRSR000105-1"/>
    </source>
</evidence>
<dbReference type="Pfam" id="PF00725">
    <property type="entry name" value="3HCDH"/>
    <property type="match status" value="1"/>
</dbReference>
<sequence>MKVNNIAVIGHGLMGRGIIHTLAKSGFQVIAIKRRDDDHRLEEYFEKEIEQGRISQAECDQIWSRVKVTTDLIKAAECQLIIESINEDPDAKKELFARLGEICPEETVFATNTSTIPIGKLGVAGGRLDKMIGLHFMWPVPEMKLVEVIKNQDTSEETISLTTNLVKDMEKVPVVVKDSPGFVSSRLIAVLINEAAEIYSQGIADAEAIDTIARLGLGFPAGPLRLCDKIGLDIIVDAFDNLFYHFREKKYAVSPVIRTMTESGYYGKKNGKGFYRYKK</sequence>
<keyword evidence="9" id="KW-1185">Reference proteome</keyword>